<comment type="subcellular location">
    <subcellularLocation>
        <location evidence="1">Membrane</location>
        <topology evidence="1">Multi-pass membrane protein</topology>
    </subcellularLocation>
</comment>
<feature type="transmembrane region" description="Helical" evidence="5">
    <location>
        <begin position="323"/>
        <end position="341"/>
    </location>
</feature>
<dbReference type="Pfam" id="PF01957">
    <property type="entry name" value="NfeD"/>
    <property type="match status" value="1"/>
</dbReference>
<evidence type="ECO:0000259" key="9">
    <source>
        <dbReference type="Pfam" id="PF25145"/>
    </source>
</evidence>
<dbReference type="InterPro" id="IPR056739">
    <property type="entry name" value="NfeD_membrane"/>
</dbReference>
<keyword evidence="6" id="KW-0732">Signal</keyword>
<evidence type="ECO:0000313" key="10">
    <source>
        <dbReference type="EMBL" id="MCQ5342973.1"/>
    </source>
</evidence>
<evidence type="ECO:0000256" key="4">
    <source>
        <dbReference type="ARBA" id="ARBA00023136"/>
    </source>
</evidence>
<dbReference type="PANTHER" id="PTHR33507">
    <property type="entry name" value="INNER MEMBRANE PROTEIN YBBJ"/>
    <property type="match status" value="1"/>
</dbReference>
<dbReference type="InterPro" id="IPR052165">
    <property type="entry name" value="Membrane_assoc_protease"/>
</dbReference>
<keyword evidence="11" id="KW-1185">Reference proteome</keyword>
<evidence type="ECO:0000259" key="8">
    <source>
        <dbReference type="Pfam" id="PF24961"/>
    </source>
</evidence>
<dbReference type="InterPro" id="IPR002810">
    <property type="entry name" value="NfeD-like_C"/>
</dbReference>
<dbReference type="Gene3D" id="2.40.50.140">
    <property type="entry name" value="Nucleic acid-binding proteins"/>
    <property type="match status" value="1"/>
</dbReference>
<dbReference type="CDD" id="cd07021">
    <property type="entry name" value="Clp_protease_NfeD_like"/>
    <property type="match status" value="1"/>
</dbReference>
<feature type="domain" description="NfeD integral membrane" evidence="8">
    <location>
        <begin position="229"/>
        <end position="341"/>
    </location>
</feature>
<dbReference type="Gene3D" id="3.90.226.10">
    <property type="entry name" value="2-enoyl-CoA Hydratase, Chain A, domain 1"/>
    <property type="match status" value="1"/>
</dbReference>
<dbReference type="GO" id="GO:0006508">
    <property type="term" value="P:proteolysis"/>
    <property type="evidence" value="ECO:0007669"/>
    <property type="project" value="UniProtKB-KW"/>
</dbReference>
<reference evidence="10 11" key="1">
    <citation type="submission" date="2022-06" db="EMBL/GenBank/DDBJ databases">
        <title>Isolation of gut microbiota from human fecal samples.</title>
        <authorList>
            <person name="Pamer E.G."/>
            <person name="Barat B."/>
            <person name="Waligurski E."/>
            <person name="Medina S."/>
            <person name="Paddock L."/>
            <person name="Mostad J."/>
        </authorList>
    </citation>
    <scope>NUCLEOTIDE SEQUENCE [LARGE SCALE GENOMIC DNA]</scope>
    <source>
        <strain evidence="10 11">DFI.1.1</strain>
    </source>
</reference>
<dbReference type="EMBL" id="JANGEW010000014">
    <property type="protein sequence ID" value="MCQ5342973.1"/>
    <property type="molecule type" value="Genomic_DNA"/>
</dbReference>
<evidence type="ECO:0000256" key="1">
    <source>
        <dbReference type="ARBA" id="ARBA00004141"/>
    </source>
</evidence>
<keyword evidence="2 5" id="KW-0812">Transmembrane</keyword>
<dbReference type="PANTHER" id="PTHR33507:SF3">
    <property type="entry name" value="INNER MEMBRANE PROTEIN YBBJ"/>
    <property type="match status" value="1"/>
</dbReference>
<dbReference type="InterPro" id="IPR029045">
    <property type="entry name" value="ClpP/crotonase-like_dom_sf"/>
</dbReference>
<evidence type="ECO:0000256" key="2">
    <source>
        <dbReference type="ARBA" id="ARBA00022692"/>
    </source>
</evidence>
<feature type="domain" description="NfeD1b N-terminal" evidence="9">
    <location>
        <begin position="31"/>
        <end position="209"/>
    </location>
</feature>
<feature type="chain" id="PRO_5046546489" evidence="6">
    <location>
        <begin position="29"/>
        <end position="436"/>
    </location>
</feature>
<accession>A0ABT1SSW9</accession>
<feature type="transmembrane region" description="Helical" evidence="5">
    <location>
        <begin position="250"/>
        <end position="266"/>
    </location>
</feature>
<gene>
    <name evidence="10" type="ORF">NE675_08070</name>
</gene>
<evidence type="ECO:0000256" key="6">
    <source>
        <dbReference type="SAM" id="SignalP"/>
    </source>
</evidence>
<dbReference type="InterPro" id="IPR012340">
    <property type="entry name" value="NA-bd_OB-fold"/>
</dbReference>
<dbReference type="Pfam" id="PF25145">
    <property type="entry name" value="NfeD1b_N"/>
    <property type="match status" value="1"/>
</dbReference>
<dbReference type="Proteomes" id="UP001206692">
    <property type="component" value="Unassembled WGS sequence"/>
</dbReference>
<dbReference type="Pfam" id="PF24961">
    <property type="entry name" value="NfeD_membrane"/>
    <property type="match status" value="1"/>
</dbReference>
<name>A0ABT1SSW9_9FIRM</name>
<feature type="signal peptide" evidence="6">
    <location>
        <begin position="1"/>
        <end position="28"/>
    </location>
</feature>
<dbReference type="RefSeq" id="WP_062412233.1">
    <property type="nucleotide sequence ID" value="NZ_JAJCIO010000011.1"/>
</dbReference>
<proteinExistence type="predicted"/>
<comment type="caution">
    <text evidence="10">The sequence shown here is derived from an EMBL/GenBank/DDBJ whole genome shotgun (WGS) entry which is preliminary data.</text>
</comment>
<dbReference type="SUPFAM" id="SSF52096">
    <property type="entry name" value="ClpP/crotonase"/>
    <property type="match status" value="1"/>
</dbReference>
<dbReference type="GO" id="GO:0008233">
    <property type="term" value="F:peptidase activity"/>
    <property type="evidence" value="ECO:0007669"/>
    <property type="project" value="UniProtKB-KW"/>
</dbReference>
<feature type="domain" description="NfeD-like C-terminal" evidence="7">
    <location>
        <begin position="374"/>
        <end position="428"/>
    </location>
</feature>
<feature type="transmembrane region" description="Helical" evidence="5">
    <location>
        <begin position="227"/>
        <end position="243"/>
    </location>
</feature>
<keyword evidence="10" id="KW-0645">Protease</keyword>
<dbReference type="InterPro" id="IPR056738">
    <property type="entry name" value="NfeD1b_N"/>
</dbReference>
<keyword evidence="3 5" id="KW-1133">Transmembrane helix</keyword>
<evidence type="ECO:0000259" key="7">
    <source>
        <dbReference type="Pfam" id="PF01957"/>
    </source>
</evidence>
<evidence type="ECO:0000313" key="11">
    <source>
        <dbReference type="Proteomes" id="UP001206692"/>
    </source>
</evidence>
<keyword evidence="10" id="KW-0378">Hydrolase</keyword>
<keyword evidence="4 5" id="KW-0472">Membrane</keyword>
<organism evidence="10 11">
    <name type="scientific">Megasphaera massiliensis</name>
    <dbReference type="NCBI Taxonomy" id="1232428"/>
    <lineage>
        <taxon>Bacteria</taxon>
        <taxon>Bacillati</taxon>
        <taxon>Bacillota</taxon>
        <taxon>Negativicutes</taxon>
        <taxon>Veillonellales</taxon>
        <taxon>Veillonellaceae</taxon>
        <taxon>Megasphaera</taxon>
    </lineage>
</organism>
<evidence type="ECO:0000256" key="3">
    <source>
        <dbReference type="ARBA" id="ARBA00022989"/>
    </source>
</evidence>
<sequence>MTFVLRMITALVLMFSLTAALPAASVQADTVRVLPISGDIDGSQVAFIQRGLRQAEENGDTAVVIPINTLGGRVDSALKIRDMIMASDVPVIAYITSRAWSAGALIALSSRHIIMAPGSSIGAAEPIPDTEKNIAALKAEFSATAAQTGHNPGVAEAMVDKTKGYPGYAEPGKILALSDGQAKELNVSDGSADTLSDALALYSLGDAQTIYVDKDWRDDMIGILQNPYVRTLFVALIIAALLAEIKMAGIGAGIATAVVFGGLLLYSGNEPLVADLKIIAAFLVSLLCIGLELASPGIGIFGLAGVVLLFGSLFFMLGATYESVYILAGGTVLAIVVFYFLGRHLPKSSLFDKLTLKNRSTKEKGYTSQEDYSRYLYERGTTITILRPSGTIRIGKERVDAVANGSFIDRDVTVRVISVEGGRIVVEPEPERHPKD</sequence>
<protein>
    <submittedName>
        <fullName evidence="10">ATP-dependent Clp protease proteolytic subunit</fullName>
    </submittedName>
</protein>
<evidence type="ECO:0000256" key="5">
    <source>
        <dbReference type="SAM" id="Phobius"/>
    </source>
</evidence>